<reference evidence="3" key="1">
    <citation type="submission" date="2019-04" db="EMBL/GenBank/DDBJ databases">
        <authorList>
            <consortium name="Science for Life Laboratories"/>
        </authorList>
    </citation>
    <scope>NUCLEOTIDE SEQUENCE</scope>
    <source>
        <strain evidence="3">MBLW1</strain>
    </source>
</reference>
<dbReference type="KEGG" id="tim:GMBLW1_13100"/>
<evidence type="ECO:0000313" key="4">
    <source>
        <dbReference type="Proteomes" id="UP000464378"/>
    </source>
</evidence>
<dbReference type="RefSeq" id="WP_162657803.1">
    <property type="nucleotide sequence ID" value="NZ_LR593887.1"/>
</dbReference>
<dbReference type="PRINTS" id="PR00081">
    <property type="entry name" value="GDHRDH"/>
</dbReference>
<name>A0A6C2YM36_9BACT</name>
<dbReference type="NCBIfam" id="NF005559">
    <property type="entry name" value="PRK07231.1"/>
    <property type="match status" value="1"/>
</dbReference>
<dbReference type="Gene3D" id="3.40.50.720">
    <property type="entry name" value="NAD(P)-binding Rossmann-like Domain"/>
    <property type="match status" value="1"/>
</dbReference>
<sequence length="251" mass="25645">MSNFLGKTALVTGASKGIGAGIARKLAAAGASVAVNYASDRSGAETVVASILAAGGRATAIQADIADAADVERLFEGTIHAFGPIDILVNNAGVYLEMPISQFTEQEFHRQIQVNLLGPMLMIRESLAHFGPNGGSIINIGSGASQSHPPGYAIYAATKAGLDAVTGVLAKELAPRQIRVNSVNPGATLSEGTKTAGLYGVGSDLETRLISMTPLGRMGTPDDIAKIVAFLASDDAGWLTGEVILASGGLR</sequence>
<dbReference type="PANTHER" id="PTHR43639:SF1">
    <property type="entry name" value="SHORT-CHAIN DEHYDROGENASE_REDUCTASE FAMILY PROTEIN"/>
    <property type="match status" value="1"/>
</dbReference>
<dbReference type="InterPro" id="IPR020904">
    <property type="entry name" value="Sc_DH/Rdtase_CS"/>
</dbReference>
<dbReference type="GO" id="GO:0016491">
    <property type="term" value="F:oxidoreductase activity"/>
    <property type="evidence" value="ECO:0007669"/>
    <property type="project" value="UniProtKB-KW"/>
</dbReference>
<evidence type="ECO:0000256" key="2">
    <source>
        <dbReference type="ARBA" id="ARBA00023002"/>
    </source>
</evidence>
<dbReference type="PROSITE" id="PS00061">
    <property type="entry name" value="ADH_SHORT"/>
    <property type="match status" value="1"/>
</dbReference>
<evidence type="ECO:0000313" key="3">
    <source>
        <dbReference type="EMBL" id="VIP02650.1"/>
    </source>
</evidence>
<dbReference type="EMBL" id="LR586016">
    <property type="protein sequence ID" value="VIP02650.1"/>
    <property type="molecule type" value="Genomic_DNA"/>
</dbReference>
<dbReference type="SUPFAM" id="SSF51735">
    <property type="entry name" value="NAD(P)-binding Rossmann-fold domains"/>
    <property type="match status" value="1"/>
</dbReference>
<keyword evidence="4" id="KW-1185">Reference proteome</keyword>
<proteinExistence type="inferred from homology"/>
<gene>
    <name evidence="3" type="ORF">GMBLW1_13100</name>
</gene>
<dbReference type="FunFam" id="3.40.50.720:FF:000084">
    <property type="entry name" value="Short-chain dehydrogenase reductase"/>
    <property type="match status" value="1"/>
</dbReference>
<dbReference type="Proteomes" id="UP000464378">
    <property type="component" value="Chromosome"/>
</dbReference>
<comment type="similarity">
    <text evidence="1">Belongs to the short-chain dehydrogenases/reductases (SDR) family.</text>
</comment>
<dbReference type="InParanoid" id="A0A6C2YM36"/>
<evidence type="ECO:0000256" key="1">
    <source>
        <dbReference type="ARBA" id="ARBA00006484"/>
    </source>
</evidence>
<dbReference type="AlphaFoldDB" id="A0A6C2YM36"/>
<keyword evidence="2" id="KW-0560">Oxidoreductase</keyword>
<accession>A0A6C2YM36</accession>
<dbReference type="InterPro" id="IPR002347">
    <property type="entry name" value="SDR_fam"/>
</dbReference>
<dbReference type="PRINTS" id="PR00080">
    <property type="entry name" value="SDRFAMILY"/>
</dbReference>
<dbReference type="Pfam" id="PF13561">
    <property type="entry name" value="adh_short_C2"/>
    <property type="match status" value="1"/>
</dbReference>
<dbReference type="EMBL" id="LR593887">
    <property type="protein sequence ID" value="VTS02039.1"/>
    <property type="molecule type" value="Genomic_DNA"/>
</dbReference>
<organism evidence="3">
    <name type="scientific">Tuwongella immobilis</name>
    <dbReference type="NCBI Taxonomy" id="692036"/>
    <lineage>
        <taxon>Bacteria</taxon>
        <taxon>Pseudomonadati</taxon>
        <taxon>Planctomycetota</taxon>
        <taxon>Planctomycetia</taxon>
        <taxon>Gemmatales</taxon>
        <taxon>Gemmataceae</taxon>
        <taxon>Tuwongella</taxon>
    </lineage>
</organism>
<dbReference type="InterPro" id="IPR036291">
    <property type="entry name" value="NAD(P)-bd_dom_sf"/>
</dbReference>
<protein>
    <submittedName>
        <fullName evidence="3">Uncharacterized protein</fullName>
    </submittedName>
</protein>
<dbReference type="PANTHER" id="PTHR43639">
    <property type="entry name" value="OXIDOREDUCTASE, SHORT-CHAIN DEHYDROGENASE/REDUCTASE FAMILY (AFU_ORTHOLOGUE AFUA_5G02870)"/>
    <property type="match status" value="1"/>
</dbReference>